<evidence type="ECO:0000313" key="1">
    <source>
        <dbReference type="EMBL" id="KAJ8886610.1"/>
    </source>
</evidence>
<sequence length="355" mass="39782">MNLTSKSIQVNVYLLAKQPVVQFVVLSDLLPDDVSNIVDVWSFALKNLNAAHERTCEHYNAGDLVFLRSHPTSKVIDRRMAKLSFHWAGPYRIQQFLTPDTARLVNPETGVCVMRAHISLLKKFYPINLHGISFQDLHRIFLQYLHGISLYDLYGISLQDLSGLFLQDNGEIPTCPPRDILAASPWNCAACKTAISCAGQARPRAMPWLAVPYAPHFTLINSSQASLLDYPHHRQLGPIPSRGRCCSCHLPYWVIAGAGHCLSDQLQGPGMWALARIVSESQLPIGTYSARGPGLPFLRCGTDNIAPKYSSDRQVGGLWCRYAGGQRHSQPVKQVEMWAWMEAGRRFDSGDRRFR</sequence>
<gene>
    <name evidence="1" type="ORF">PR048_012822</name>
</gene>
<proteinExistence type="predicted"/>
<dbReference type="EMBL" id="JARBHB010000004">
    <property type="protein sequence ID" value="KAJ8886610.1"/>
    <property type="molecule type" value="Genomic_DNA"/>
</dbReference>
<reference evidence="1 2" key="1">
    <citation type="submission" date="2023-02" db="EMBL/GenBank/DDBJ databases">
        <title>LHISI_Scaffold_Assembly.</title>
        <authorList>
            <person name="Stuart O.P."/>
            <person name="Cleave R."/>
            <person name="Magrath M.J.L."/>
            <person name="Mikheyev A.S."/>
        </authorList>
    </citation>
    <scope>NUCLEOTIDE SEQUENCE [LARGE SCALE GENOMIC DNA]</scope>
    <source>
        <strain evidence="1">Daus_M_001</strain>
        <tissue evidence="1">Leg muscle</tissue>
    </source>
</reference>
<accession>A0ABQ9HQQ3</accession>
<organism evidence="1 2">
    <name type="scientific">Dryococelus australis</name>
    <dbReference type="NCBI Taxonomy" id="614101"/>
    <lineage>
        <taxon>Eukaryota</taxon>
        <taxon>Metazoa</taxon>
        <taxon>Ecdysozoa</taxon>
        <taxon>Arthropoda</taxon>
        <taxon>Hexapoda</taxon>
        <taxon>Insecta</taxon>
        <taxon>Pterygota</taxon>
        <taxon>Neoptera</taxon>
        <taxon>Polyneoptera</taxon>
        <taxon>Phasmatodea</taxon>
        <taxon>Verophasmatodea</taxon>
        <taxon>Anareolatae</taxon>
        <taxon>Phasmatidae</taxon>
        <taxon>Eurycanthinae</taxon>
        <taxon>Dryococelus</taxon>
    </lineage>
</organism>
<evidence type="ECO:0000313" key="2">
    <source>
        <dbReference type="Proteomes" id="UP001159363"/>
    </source>
</evidence>
<comment type="caution">
    <text evidence="1">The sequence shown here is derived from an EMBL/GenBank/DDBJ whole genome shotgun (WGS) entry which is preliminary data.</text>
</comment>
<name>A0ABQ9HQQ3_9NEOP</name>
<protein>
    <submittedName>
        <fullName evidence="1">Uncharacterized protein</fullName>
    </submittedName>
</protein>
<dbReference type="Proteomes" id="UP001159363">
    <property type="component" value="Chromosome X"/>
</dbReference>
<keyword evidence="2" id="KW-1185">Reference proteome</keyword>